<evidence type="ECO:0000256" key="3">
    <source>
        <dbReference type="ARBA" id="ARBA00022692"/>
    </source>
</evidence>
<feature type="transmembrane region" description="Helical" evidence="7">
    <location>
        <begin position="316"/>
        <end position="346"/>
    </location>
</feature>
<sequence length="424" mass="46063">MSESQMGESSRAAELGASHYGSGHSDRMPKQFTLWSLLAFAIAVCSAWIATSSLLSTHLTFGGFAAATWIPIASGFVSIFPALGLAELASAYPSSGGQYHYAFMVANPRYKNLAAFSVAWFAILEWLFVVCSTTIYPAQLTAEIAFLWHPEYDCTRWQIYLIYVALLLLGTCMIIFCHRWMPRIETLFCWSSLLAFGTFVLTLAAASPTKQPASTVFAGWKNSSGWSDGMSFLLDVGQGMWIYVCLDAATHLSEEIDKPEIHVPRSIILATVLALVCNVAFTLSALFSVKSIATVMSSSLPIYEVLRQAIPSEGAVLFLLIWLDLVFISTVPGALLTTGRLVWAFARDGGLPYSPFSVASAVAMKYQLSFAALMLIGSLWWGAGKNGTFTGPIMVGNVLQGIEPRPVDGTTISPSKGWDQDESD</sequence>
<dbReference type="PANTHER" id="PTHR45649:SF11">
    <property type="entry name" value="TRANSPORTER, PUTATIVE (EUROFUNG)-RELATED"/>
    <property type="match status" value="1"/>
</dbReference>
<dbReference type="Proteomes" id="UP001215712">
    <property type="component" value="Unassembled WGS sequence"/>
</dbReference>
<dbReference type="Pfam" id="PF13520">
    <property type="entry name" value="AA_permease_2"/>
    <property type="match status" value="1"/>
</dbReference>
<dbReference type="GO" id="GO:0016020">
    <property type="term" value="C:membrane"/>
    <property type="evidence" value="ECO:0007669"/>
    <property type="project" value="UniProtKB-SubCell"/>
</dbReference>
<keyword evidence="9" id="KW-1185">Reference proteome</keyword>
<keyword evidence="4 7" id="KW-1133">Transmembrane helix</keyword>
<evidence type="ECO:0000256" key="4">
    <source>
        <dbReference type="ARBA" id="ARBA00022989"/>
    </source>
</evidence>
<proteinExistence type="predicted"/>
<gene>
    <name evidence="8" type="ORF">N7493_006539</name>
</gene>
<keyword evidence="2" id="KW-0813">Transport</keyword>
<dbReference type="GO" id="GO:0022857">
    <property type="term" value="F:transmembrane transporter activity"/>
    <property type="evidence" value="ECO:0007669"/>
    <property type="project" value="InterPro"/>
</dbReference>
<dbReference type="Gene3D" id="1.20.1740.10">
    <property type="entry name" value="Amino acid/polyamine transporter I"/>
    <property type="match status" value="1"/>
</dbReference>
<evidence type="ECO:0000256" key="7">
    <source>
        <dbReference type="SAM" id="Phobius"/>
    </source>
</evidence>
<keyword evidence="3 7" id="KW-0812">Transmembrane</keyword>
<feature type="transmembrane region" description="Helical" evidence="7">
    <location>
        <begin position="70"/>
        <end position="92"/>
    </location>
</feature>
<evidence type="ECO:0008006" key="10">
    <source>
        <dbReference type="Google" id="ProtNLM"/>
    </source>
</evidence>
<reference evidence="8" key="2">
    <citation type="submission" date="2023-01" db="EMBL/GenBank/DDBJ databases">
        <authorList>
            <person name="Petersen C."/>
        </authorList>
    </citation>
    <scope>NUCLEOTIDE SEQUENCE</scope>
    <source>
        <strain evidence="8">IBT 17514</strain>
    </source>
</reference>
<comment type="subcellular location">
    <subcellularLocation>
        <location evidence="1">Membrane</location>
        <topology evidence="1">Multi-pass membrane protein</topology>
    </subcellularLocation>
</comment>
<evidence type="ECO:0000256" key="5">
    <source>
        <dbReference type="ARBA" id="ARBA00023136"/>
    </source>
</evidence>
<feature type="transmembrane region" description="Helical" evidence="7">
    <location>
        <begin position="32"/>
        <end position="50"/>
    </location>
</feature>
<reference evidence="8" key="1">
    <citation type="journal article" date="2023" name="IMA Fungus">
        <title>Comparative genomic study of the Penicillium genus elucidates a diverse pangenome and 15 lateral gene transfer events.</title>
        <authorList>
            <person name="Petersen C."/>
            <person name="Sorensen T."/>
            <person name="Nielsen M.R."/>
            <person name="Sondergaard T.E."/>
            <person name="Sorensen J.L."/>
            <person name="Fitzpatrick D.A."/>
            <person name="Frisvad J.C."/>
            <person name="Nielsen K.L."/>
        </authorList>
    </citation>
    <scope>NUCLEOTIDE SEQUENCE</scope>
    <source>
        <strain evidence="8">IBT 17514</strain>
    </source>
</reference>
<dbReference type="AlphaFoldDB" id="A0AAD6HL53"/>
<evidence type="ECO:0000313" key="8">
    <source>
        <dbReference type="EMBL" id="KAJ5724811.1"/>
    </source>
</evidence>
<feature type="transmembrane region" description="Helical" evidence="7">
    <location>
        <begin position="366"/>
        <end position="384"/>
    </location>
</feature>
<feature type="transmembrane region" description="Helical" evidence="7">
    <location>
        <begin position="267"/>
        <end position="289"/>
    </location>
</feature>
<feature type="transmembrane region" description="Helical" evidence="7">
    <location>
        <begin position="157"/>
        <end position="176"/>
    </location>
</feature>
<feature type="transmembrane region" description="Helical" evidence="7">
    <location>
        <begin position="113"/>
        <end position="137"/>
    </location>
</feature>
<dbReference type="EMBL" id="JAQJAN010000008">
    <property type="protein sequence ID" value="KAJ5724811.1"/>
    <property type="molecule type" value="Genomic_DNA"/>
</dbReference>
<evidence type="ECO:0000313" key="9">
    <source>
        <dbReference type="Proteomes" id="UP001215712"/>
    </source>
</evidence>
<evidence type="ECO:0000256" key="1">
    <source>
        <dbReference type="ARBA" id="ARBA00004141"/>
    </source>
</evidence>
<organism evidence="8 9">
    <name type="scientific">Penicillium malachiteum</name>
    <dbReference type="NCBI Taxonomy" id="1324776"/>
    <lineage>
        <taxon>Eukaryota</taxon>
        <taxon>Fungi</taxon>
        <taxon>Dikarya</taxon>
        <taxon>Ascomycota</taxon>
        <taxon>Pezizomycotina</taxon>
        <taxon>Eurotiomycetes</taxon>
        <taxon>Eurotiomycetidae</taxon>
        <taxon>Eurotiales</taxon>
        <taxon>Aspergillaceae</taxon>
        <taxon>Penicillium</taxon>
    </lineage>
</organism>
<accession>A0AAD6HL53</accession>
<keyword evidence="5 7" id="KW-0472">Membrane</keyword>
<comment type="caution">
    <text evidence="8">The sequence shown here is derived from an EMBL/GenBank/DDBJ whole genome shotgun (WGS) entry which is preliminary data.</text>
</comment>
<protein>
    <recommendedName>
        <fullName evidence="10">Amino acid/polyamine transporter I</fullName>
    </recommendedName>
</protein>
<name>A0AAD6HL53_9EURO</name>
<dbReference type="PANTHER" id="PTHR45649">
    <property type="entry name" value="AMINO-ACID PERMEASE BAT1"/>
    <property type="match status" value="1"/>
</dbReference>
<dbReference type="InterPro" id="IPR002293">
    <property type="entry name" value="AA/rel_permease1"/>
</dbReference>
<evidence type="ECO:0000256" key="6">
    <source>
        <dbReference type="SAM" id="MobiDB-lite"/>
    </source>
</evidence>
<evidence type="ECO:0000256" key="2">
    <source>
        <dbReference type="ARBA" id="ARBA00022448"/>
    </source>
</evidence>
<feature type="transmembrane region" description="Helical" evidence="7">
    <location>
        <begin position="188"/>
        <end position="206"/>
    </location>
</feature>
<feature type="region of interest" description="Disordered" evidence="6">
    <location>
        <begin position="405"/>
        <end position="424"/>
    </location>
</feature>